<evidence type="ECO:0000259" key="7">
    <source>
        <dbReference type="Pfam" id="PF23763"/>
    </source>
</evidence>
<reference evidence="9 10" key="1">
    <citation type="submission" date="2019-10" db="EMBL/GenBank/DDBJ databases">
        <title>Description of Paenibacillus terrestris sp. nov.</title>
        <authorList>
            <person name="Carlier A."/>
            <person name="Qi S."/>
        </authorList>
    </citation>
    <scope>NUCLEOTIDE SEQUENCE [LARGE SCALE GENOMIC DNA]</scope>
    <source>
        <strain evidence="9 10">LMG 31458</strain>
    </source>
</reference>
<evidence type="ECO:0000313" key="9">
    <source>
        <dbReference type="EMBL" id="NOU71085.1"/>
    </source>
</evidence>
<evidence type="ECO:0000256" key="4">
    <source>
        <dbReference type="ARBA" id="ARBA00022737"/>
    </source>
</evidence>
<keyword evidence="3" id="KW-0732">Signal</keyword>
<evidence type="ECO:0000256" key="1">
    <source>
        <dbReference type="ARBA" id="ARBA00001255"/>
    </source>
</evidence>
<dbReference type="InterPro" id="IPR056441">
    <property type="entry name" value="Beta-barrel_GLAA-B_II"/>
</dbReference>
<protein>
    <submittedName>
        <fullName evidence="9">Right-handed parallel beta-helix repeat-containing protein</fullName>
    </submittedName>
</protein>
<accession>A0ABX1XRB3</accession>
<gene>
    <name evidence="9" type="ORF">GC098_06515</name>
</gene>
<evidence type="ECO:0000313" key="10">
    <source>
        <dbReference type="Proteomes" id="UP000616779"/>
    </source>
</evidence>
<organism evidence="9 10">
    <name type="scientific">Paenibacillus phytorum</name>
    <dbReference type="NCBI Taxonomy" id="2654977"/>
    <lineage>
        <taxon>Bacteria</taxon>
        <taxon>Bacillati</taxon>
        <taxon>Bacillota</taxon>
        <taxon>Bacilli</taxon>
        <taxon>Bacillales</taxon>
        <taxon>Paenibacillaceae</taxon>
        <taxon>Paenibacillus</taxon>
    </lineage>
</organism>
<feature type="domain" description="GLAA-B beta-barrel" evidence="7">
    <location>
        <begin position="143"/>
        <end position="220"/>
    </location>
</feature>
<dbReference type="SUPFAM" id="SSF51126">
    <property type="entry name" value="Pectin lyase-like"/>
    <property type="match status" value="1"/>
</dbReference>
<dbReference type="Pfam" id="PF23763">
    <property type="entry name" value="Beta-barrel_GLAA-B_I"/>
    <property type="match status" value="1"/>
</dbReference>
<evidence type="ECO:0000256" key="3">
    <source>
        <dbReference type="ARBA" id="ARBA00022729"/>
    </source>
</evidence>
<dbReference type="InterPro" id="IPR012334">
    <property type="entry name" value="Pectin_lyas_fold"/>
</dbReference>
<evidence type="ECO:0000256" key="5">
    <source>
        <dbReference type="ARBA" id="ARBA00022801"/>
    </source>
</evidence>
<comment type="caution">
    <text evidence="9">The sequence shown here is derived from an EMBL/GenBank/DDBJ whole genome shotgun (WGS) entry which is preliminary data.</text>
</comment>
<keyword evidence="5" id="KW-0378">Hydrolase</keyword>
<feature type="domain" description="GLAA-B beta-barrel" evidence="8">
    <location>
        <begin position="342"/>
        <end position="409"/>
    </location>
</feature>
<evidence type="ECO:0000259" key="8">
    <source>
        <dbReference type="Pfam" id="PF23764"/>
    </source>
</evidence>
<proteinExistence type="predicted"/>
<keyword evidence="10" id="KW-1185">Reference proteome</keyword>
<dbReference type="EMBL" id="WHOA01000039">
    <property type="protein sequence ID" value="NOU71085.1"/>
    <property type="molecule type" value="Genomic_DNA"/>
</dbReference>
<dbReference type="InterPro" id="IPR057275">
    <property type="entry name" value="Beta-barrel_GLAA-B_I"/>
</dbReference>
<evidence type="ECO:0000256" key="2">
    <source>
        <dbReference type="ARBA" id="ARBA00001271"/>
    </source>
</evidence>
<name>A0ABX1XRB3_9BACL</name>
<evidence type="ECO:0000256" key="6">
    <source>
        <dbReference type="ARBA" id="ARBA00023295"/>
    </source>
</evidence>
<dbReference type="Gene3D" id="2.160.20.10">
    <property type="entry name" value="Single-stranded right-handed beta-helix, Pectin lyase-like"/>
    <property type="match status" value="1"/>
</dbReference>
<dbReference type="InterPro" id="IPR011050">
    <property type="entry name" value="Pectin_lyase_fold/virulence"/>
</dbReference>
<keyword evidence="4" id="KW-0677">Repeat</keyword>
<dbReference type="Proteomes" id="UP000616779">
    <property type="component" value="Unassembled WGS sequence"/>
</dbReference>
<comment type="catalytic activity">
    <reaction evidence="2">
        <text>Hydrolysis of terminal, non-reducing branched (1-&gt;3)-alpha-D-galactosidic residues, producing free D-galactose.</text>
        <dbReference type="EC" id="3.2.1.n1"/>
    </reaction>
</comment>
<dbReference type="Pfam" id="PF23764">
    <property type="entry name" value="Beta-barrel_GLAA-B_II"/>
    <property type="match status" value="1"/>
</dbReference>
<sequence>MISSMLTPEDMEDLEPAVIHLSDYGGTPDSRKDTVIPMRQALEAASQINGPVIVNCSKGRYDFYDEHTAKFPYYISNTTSEEENPDVTKTIGILIKGLNNITLEGNGSLFVFHSKITMFVLDGCENVTIRNLNTDYEHPTVVEMKVEAVGNGYLDVRVHHDSHYDIQNGMLLWKDDNWRFSSGPMQAYDHTSNTTWRIDNLTDLALYVEELEPRWLRFHYGDGYVPFAAPGWILQTRDGIRNQVGAFVLRSRNTAWRNVGMHFMHGLGIVCQFSENISFDSMIVAPRPETGRTVAAFADCIHVSSCRGKIRVADSRFVGAHDDAINVHGTHLRVAEKAAPNQVLLRFMNAQSYGYDAFFPGDEIEFVRASSLRAYASAKVASAKLVNPREILVTLEGLAPEGIMDDDVVENVTWTPEVEIVNNYMARIPTRGVLVTTRKRVLIADNIFERMTMSAILVADDAENWYESGRVEDLMIRNNVFVECGESRHPVIYIAPENTEVRSEHPVHQNIVIECNRFEMKDAAVLDAKSTRHLIFAYNTITSSVNLLQSPMITDAISLTACSDVIIKDNVFAGEGLNRSIRLGLMAPL</sequence>
<keyword evidence="6" id="KW-0326">Glycosidase</keyword>
<comment type="catalytic activity">
    <reaction evidence="1">
        <text>Hydrolysis of terminal, non-reducing alpha-D-galactose residues in alpha-D-galactosides, including galactose oligosaccharides, galactomannans and galactolipids.</text>
        <dbReference type="EC" id="3.2.1.22"/>
    </reaction>
</comment>